<protein>
    <submittedName>
        <fullName evidence="1">Uncharacterized protein</fullName>
    </submittedName>
</protein>
<dbReference type="GO" id="GO:0005829">
    <property type="term" value="C:cytosol"/>
    <property type="evidence" value="ECO:0007669"/>
    <property type="project" value="TreeGrafter"/>
</dbReference>
<dbReference type="Pfam" id="PF02622">
    <property type="entry name" value="DUF179"/>
    <property type="match status" value="1"/>
</dbReference>
<dbReference type="EMBL" id="UINC01001044">
    <property type="protein sequence ID" value="SUZ68816.1"/>
    <property type="molecule type" value="Genomic_DNA"/>
</dbReference>
<reference evidence="1" key="1">
    <citation type="submission" date="2018-05" db="EMBL/GenBank/DDBJ databases">
        <authorList>
            <person name="Lanie J.A."/>
            <person name="Ng W.-L."/>
            <person name="Kazmierczak K.M."/>
            <person name="Andrzejewski T.M."/>
            <person name="Davidsen T.M."/>
            <person name="Wayne K.J."/>
            <person name="Tettelin H."/>
            <person name="Glass J.I."/>
            <person name="Rusch D."/>
            <person name="Podicherti R."/>
            <person name="Tsui H.-C.T."/>
            <person name="Winkler M.E."/>
        </authorList>
    </citation>
    <scope>NUCLEOTIDE SEQUENCE</scope>
</reference>
<gene>
    <name evidence="1" type="ORF">METZ01_LOCUS21670</name>
</gene>
<dbReference type="PANTHER" id="PTHR30327:SF1">
    <property type="entry name" value="UPF0301 PROTEIN YQGE"/>
    <property type="match status" value="1"/>
</dbReference>
<proteinExistence type="inferred from homology"/>
<evidence type="ECO:0000313" key="1">
    <source>
        <dbReference type="EMBL" id="SUZ68816.1"/>
    </source>
</evidence>
<dbReference type="SUPFAM" id="SSF143456">
    <property type="entry name" value="VC0467-like"/>
    <property type="match status" value="1"/>
</dbReference>
<dbReference type="PANTHER" id="PTHR30327">
    <property type="entry name" value="UNCHARACTERIZED PROTEIN YQGE"/>
    <property type="match status" value="1"/>
</dbReference>
<sequence length="183" mass="20314">MLNSEVPGILVAMPALKDTYFNKSVILLCRYDEEGAFGLVMNHPSLTQVKEVLSEEMQENTAFNIPLLVGGPVQPESFWAVHSSDFSVEETTILSPKINLSSAQDVLYTLANGQAVKSYHFGSGYAGWGAGQLDREIQEESWWLGPLDESLLLDLDYELRWETTMNNLGFDPLTTAFSQTGMV</sequence>
<dbReference type="AlphaFoldDB" id="A0A381PP57"/>
<accession>A0A381PP57</accession>
<dbReference type="Gene3D" id="3.40.1740.10">
    <property type="entry name" value="VC0467-like"/>
    <property type="match status" value="1"/>
</dbReference>
<organism evidence="1">
    <name type="scientific">marine metagenome</name>
    <dbReference type="NCBI Taxonomy" id="408172"/>
    <lineage>
        <taxon>unclassified sequences</taxon>
        <taxon>metagenomes</taxon>
        <taxon>ecological metagenomes</taxon>
    </lineage>
</organism>
<name>A0A381PP57_9ZZZZ</name>
<dbReference type="InterPro" id="IPR003774">
    <property type="entry name" value="AlgH-like"/>
</dbReference>
<dbReference type="HAMAP" id="MF_00758">
    <property type="entry name" value="UPF0301"/>
    <property type="match status" value="1"/>
</dbReference>